<keyword evidence="3" id="KW-1185">Reference proteome</keyword>
<evidence type="ECO:0000313" key="3">
    <source>
        <dbReference type="Proteomes" id="UP000198680"/>
    </source>
</evidence>
<evidence type="ECO:0000256" key="1">
    <source>
        <dbReference type="SAM" id="Phobius"/>
    </source>
</evidence>
<reference evidence="3" key="1">
    <citation type="submission" date="2016-10" db="EMBL/GenBank/DDBJ databases">
        <authorList>
            <person name="Varghese N."/>
            <person name="Submissions S."/>
        </authorList>
    </citation>
    <scope>NUCLEOTIDE SEQUENCE [LARGE SCALE GENOMIC DNA]</scope>
    <source>
        <strain evidence="3">DSM 45419</strain>
    </source>
</reference>
<protein>
    <submittedName>
        <fullName evidence="2">Uncharacterized protein</fullName>
    </submittedName>
</protein>
<dbReference type="EMBL" id="FNHE01000007">
    <property type="protein sequence ID" value="SDM65891.1"/>
    <property type="molecule type" value="Genomic_DNA"/>
</dbReference>
<gene>
    <name evidence="2" type="ORF">SAMN05660642_03040</name>
</gene>
<evidence type="ECO:0000313" key="2">
    <source>
        <dbReference type="EMBL" id="SDM65891.1"/>
    </source>
</evidence>
<dbReference type="RefSeq" id="WP_091219823.1">
    <property type="nucleotide sequence ID" value="NZ_FNHE01000007.1"/>
</dbReference>
<accession>A0A1G9V0U4</accession>
<keyword evidence="1" id="KW-0812">Transmembrane</keyword>
<dbReference type="Proteomes" id="UP000198680">
    <property type="component" value="Unassembled WGS sequence"/>
</dbReference>
<dbReference type="AlphaFoldDB" id="A0A1G9V0U4"/>
<keyword evidence="1" id="KW-1133">Transmembrane helix</keyword>
<proteinExistence type="predicted"/>
<sequence length="94" mass="10244">MSAPRQPYDYERAKARGARQGEAIAVLLLVAAAAFAIGKGMSSREQSRDCTPQSAAFYLREGLEEDLQKLLDVGWRDDPNDGLEAIYPPGCLEG</sequence>
<organism evidence="2 3">
    <name type="scientific">Geodermatophilus siccatus</name>
    <dbReference type="NCBI Taxonomy" id="1137991"/>
    <lineage>
        <taxon>Bacteria</taxon>
        <taxon>Bacillati</taxon>
        <taxon>Actinomycetota</taxon>
        <taxon>Actinomycetes</taxon>
        <taxon>Geodermatophilales</taxon>
        <taxon>Geodermatophilaceae</taxon>
        <taxon>Geodermatophilus</taxon>
    </lineage>
</organism>
<name>A0A1G9V0U4_9ACTN</name>
<feature type="transmembrane region" description="Helical" evidence="1">
    <location>
        <begin position="20"/>
        <end position="38"/>
    </location>
</feature>
<keyword evidence="1" id="KW-0472">Membrane</keyword>